<keyword evidence="2 4" id="KW-0694">RNA-binding</keyword>
<sequence length="196" mass="22013">MATAGNAFEKTERRRLWIGNIDEKISEYNLLKLLRRHGEIAQFDFLFHKTGPSEGKPRGYCFVSFKTQEEAELAIHALDGKLALNKRLAVKWAHSQTPNFKTQEESLEDEKTSLAPDKLPSSFGGHQSAAPGTSTKKQALVNSNDAKIRAIESKLRQMERASSDFTVVPTYSSATAKSKSGRQGHSDKRFKPYKKR</sequence>
<evidence type="ECO:0000256" key="2">
    <source>
        <dbReference type="ARBA" id="ARBA00022884"/>
    </source>
</evidence>
<dbReference type="Pfam" id="PF00076">
    <property type="entry name" value="RRM_1"/>
    <property type="match status" value="1"/>
</dbReference>
<dbReference type="CDD" id="cd12355">
    <property type="entry name" value="RRM_RBM18"/>
    <property type="match status" value="1"/>
</dbReference>
<dbReference type="EnsemblMetazoa" id="XM_038193908.1">
    <property type="protein sequence ID" value="XP_038049836.1"/>
    <property type="gene ID" value="LOC119723334"/>
</dbReference>
<dbReference type="Proteomes" id="UP000887568">
    <property type="component" value="Unplaced"/>
</dbReference>
<dbReference type="RefSeq" id="XP_038049836.1">
    <property type="nucleotide sequence ID" value="XM_038193908.1"/>
</dbReference>
<feature type="region of interest" description="Disordered" evidence="5">
    <location>
        <begin position="100"/>
        <end position="196"/>
    </location>
</feature>
<dbReference type="OrthoDB" id="6730379at2759"/>
<dbReference type="CTD" id="92400"/>
<dbReference type="OMA" id="FACGRPL"/>
<evidence type="ECO:0000259" key="6">
    <source>
        <dbReference type="PROSITE" id="PS50102"/>
    </source>
</evidence>
<dbReference type="InterPro" id="IPR039157">
    <property type="entry name" value="RBM18_RRM"/>
</dbReference>
<evidence type="ECO:0000256" key="5">
    <source>
        <dbReference type="SAM" id="MobiDB-lite"/>
    </source>
</evidence>
<dbReference type="Gene3D" id="3.30.70.330">
    <property type="match status" value="1"/>
</dbReference>
<organism evidence="7 8">
    <name type="scientific">Patiria miniata</name>
    <name type="common">Bat star</name>
    <name type="synonym">Asterina miniata</name>
    <dbReference type="NCBI Taxonomy" id="46514"/>
    <lineage>
        <taxon>Eukaryota</taxon>
        <taxon>Metazoa</taxon>
        <taxon>Echinodermata</taxon>
        <taxon>Eleutherozoa</taxon>
        <taxon>Asterozoa</taxon>
        <taxon>Asteroidea</taxon>
        <taxon>Valvatacea</taxon>
        <taxon>Valvatida</taxon>
        <taxon>Asterinidae</taxon>
        <taxon>Patiria</taxon>
    </lineage>
</organism>
<evidence type="ECO:0000256" key="4">
    <source>
        <dbReference type="PROSITE-ProRule" id="PRU00176"/>
    </source>
</evidence>
<feature type="compositionally biased region" description="Basic and acidic residues" evidence="5">
    <location>
        <begin position="146"/>
        <end position="162"/>
    </location>
</feature>
<dbReference type="GeneID" id="119723334"/>
<dbReference type="GO" id="GO:0003723">
    <property type="term" value="F:RNA binding"/>
    <property type="evidence" value="ECO:0007669"/>
    <property type="project" value="UniProtKB-UniRule"/>
</dbReference>
<name>A0A913ZFL2_PATMI</name>
<accession>A0A913ZFL2</accession>
<dbReference type="SUPFAM" id="SSF54928">
    <property type="entry name" value="RNA-binding domain, RBD"/>
    <property type="match status" value="1"/>
</dbReference>
<evidence type="ECO:0000256" key="3">
    <source>
        <dbReference type="ARBA" id="ARBA00030780"/>
    </source>
</evidence>
<feature type="compositionally biased region" description="Polar residues" evidence="5">
    <location>
        <begin position="163"/>
        <end position="183"/>
    </location>
</feature>
<reference evidence="7" key="1">
    <citation type="submission" date="2022-11" db="UniProtKB">
        <authorList>
            <consortium name="EnsemblMetazoa"/>
        </authorList>
    </citation>
    <scope>IDENTIFICATION</scope>
</reference>
<evidence type="ECO:0000313" key="7">
    <source>
        <dbReference type="EnsemblMetazoa" id="XP_038049836.1"/>
    </source>
</evidence>
<proteinExistence type="predicted"/>
<dbReference type="AlphaFoldDB" id="A0A913ZFL2"/>
<dbReference type="InterPro" id="IPR000504">
    <property type="entry name" value="RRM_dom"/>
</dbReference>
<dbReference type="InterPro" id="IPR012677">
    <property type="entry name" value="Nucleotide-bd_a/b_plait_sf"/>
</dbReference>
<feature type="compositionally biased region" description="Polar residues" evidence="5">
    <location>
        <begin position="130"/>
        <end position="145"/>
    </location>
</feature>
<dbReference type="PANTHER" id="PTHR21245">
    <property type="entry name" value="HETEROGENEOUS NUCLEAR RIBONUCLEOPROTEIN"/>
    <property type="match status" value="1"/>
</dbReference>
<protein>
    <recommendedName>
        <fullName evidence="1">Probable RNA-binding protein 18</fullName>
    </recommendedName>
    <alternativeName>
        <fullName evidence="3">RNA-binding motif protein 18</fullName>
    </alternativeName>
</protein>
<evidence type="ECO:0000256" key="1">
    <source>
        <dbReference type="ARBA" id="ARBA00021141"/>
    </source>
</evidence>
<keyword evidence="8" id="KW-1185">Reference proteome</keyword>
<dbReference type="InterPro" id="IPR035979">
    <property type="entry name" value="RBD_domain_sf"/>
</dbReference>
<dbReference type="SMART" id="SM00360">
    <property type="entry name" value="RRM"/>
    <property type="match status" value="1"/>
</dbReference>
<feature type="domain" description="RRM" evidence="6">
    <location>
        <begin position="14"/>
        <end position="95"/>
    </location>
</feature>
<evidence type="ECO:0000313" key="8">
    <source>
        <dbReference type="Proteomes" id="UP000887568"/>
    </source>
</evidence>
<dbReference type="PROSITE" id="PS50102">
    <property type="entry name" value="RRM"/>
    <property type="match status" value="1"/>
</dbReference>